<feature type="region of interest" description="Disordered" evidence="1">
    <location>
        <begin position="1"/>
        <end position="43"/>
    </location>
</feature>
<sequence length="166" mass="16850">MAAAVAPPPRRGPEAAGQPPLPGRLPGGAGTERALEEAEASGTLSLAGRRLRAFPAAAARRWDLSDTTQAGEAAAPGQDPRPFPTAPRPSGCFPGEAAAAPPPSARPEARGSCRRRRDGTSRSSRSGRSGGFSVPELQPGGSGSISTAVSADLRPLSLSRGVLYPH</sequence>
<protein>
    <submittedName>
        <fullName evidence="2">Uncharacterized protein</fullName>
    </submittedName>
</protein>
<proteinExistence type="predicted"/>
<evidence type="ECO:0000313" key="3">
    <source>
        <dbReference type="Proteomes" id="UP000694382"/>
    </source>
</evidence>
<dbReference type="Ensembl" id="ENSCPVT00000025336.1">
    <property type="protein sequence ID" value="ENSCPVP00000026252.1"/>
    <property type="gene ID" value="ENSCPVG00000018249.1"/>
</dbReference>
<evidence type="ECO:0000256" key="1">
    <source>
        <dbReference type="SAM" id="MobiDB-lite"/>
    </source>
</evidence>
<accession>A0A8U8BSB0</accession>
<name>A0A8U8BSB0_GEOPR</name>
<feature type="region of interest" description="Disordered" evidence="1">
    <location>
        <begin position="59"/>
        <end position="166"/>
    </location>
</feature>
<dbReference type="Proteomes" id="UP000694382">
    <property type="component" value="Unassembled WGS sequence"/>
</dbReference>
<evidence type="ECO:0000313" key="2">
    <source>
        <dbReference type="Ensembl" id="ENSCPVP00000026252.1"/>
    </source>
</evidence>
<reference evidence="2" key="1">
    <citation type="submission" date="2025-08" db="UniProtKB">
        <authorList>
            <consortium name="Ensembl"/>
        </authorList>
    </citation>
    <scope>IDENTIFICATION</scope>
</reference>
<feature type="compositionally biased region" description="Low complexity" evidence="1">
    <location>
        <begin position="121"/>
        <end position="133"/>
    </location>
</feature>
<keyword evidence="3" id="KW-1185">Reference proteome</keyword>
<reference evidence="2" key="2">
    <citation type="submission" date="2025-09" db="UniProtKB">
        <authorList>
            <consortium name="Ensembl"/>
        </authorList>
    </citation>
    <scope>IDENTIFICATION</scope>
</reference>
<organism evidence="2 3">
    <name type="scientific">Geospiza parvula</name>
    <name type="common">Small tree-finch</name>
    <name type="synonym">Camarhynchus parvulus</name>
    <dbReference type="NCBI Taxonomy" id="87175"/>
    <lineage>
        <taxon>Eukaryota</taxon>
        <taxon>Metazoa</taxon>
        <taxon>Chordata</taxon>
        <taxon>Craniata</taxon>
        <taxon>Vertebrata</taxon>
        <taxon>Euteleostomi</taxon>
        <taxon>Archelosauria</taxon>
        <taxon>Archosauria</taxon>
        <taxon>Dinosauria</taxon>
        <taxon>Saurischia</taxon>
        <taxon>Theropoda</taxon>
        <taxon>Coelurosauria</taxon>
        <taxon>Aves</taxon>
        <taxon>Neognathae</taxon>
        <taxon>Neoaves</taxon>
        <taxon>Telluraves</taxon>
        <taxon>Australaves</taxon>
        <taxon>Passeriformes</taxon>
        <taxon>Thraupidae</taxon>
        <taxon>Camarhynchus</taxon>
    </lineage>
</organism>
<feature type="compositionally biased region" description="Pro residues" evidence="1">
    <location>
        <begin position="1"/>
        <end position="10"/>
    </location>
</feature>
<dbReference type="AlphaFoldDB" id="A0A8U8BSB0"/>